<sequence>MRKLCCGWYQVDDEEKLAHISCLINRQKCWKLIQAEIMCVARFSGTGRFVYVHRMDIEKEELHDVAPPRFIEIQKGKISLAPAKPFESAKDKDLDYASYHL</sequence>
<evidence type="ECO:0000313" key="2">
    <source>
        <dbReference type="Proteomes" id="UP001151699"/>
    </source>
</evidence>
<dbReference type="AlphaFoldDB" id="A0A9Q0N2F8"/>
<reference evidence="1" key="1">
    <citation type="submission" date="2022-07" db="EMBL/GenBank/DDBJ databases">
        <authorList>
            <person name="Trinca V."/>
            <person name="Uliana J.V.C."/>
            <person name="Torres T.T."/>
            <person name="Ward R.J."/>
            <person name="Monesi N."/>
        </authorList>
    </citation>
    <scope>NUCLEOTIDE SEQUENCE</scope>
    <source>
        <strain evidence="1">HSMRA1968</strain>
        <tissue evidence="1">Whole embryos</tissue>
    </source>
</reference>
<dbReference type="EMBL" id="WJQU01000002">
    <property type="protein sequence ID" value="KAJ6642409.1"/>
    <property type="molecule type" value="Genomic_DNA"/>
</dbReference>
<organism evidence="1 2">
    <name type="scientific">Pseudolycoriella hygida</name>
    <dbReference type="NCBI Taxonomy" id="35572"/>
    <lineage>
        <taxon>Eukaryota</taxon>
        <taxon>Metazoa</taxon>
        <taxon>Ecdysozoa</taxon>
        <taxon>Arthropoda</taxon>
        <taxon>Hexapoda</taxon>
        <taxon>Insecta</taxon>
        <taxon>Pterygota</taxon>
        <taxon>Neoptera</taxon>
        <taxon>Endopterygota</taxon>
        <taxon>Diptera</taxon>
        <taxon>Nematocera</taxon>
        <taxon>Sciaroidea</taxon>
        <taxon>Sciaridae</taxon>
        <taxon>Pseudolycoriella</taxon>
    </lineage>
</organism>
<comment type="caution">
    <text evidence="1">The sequence shown here is derived from an EMBL/GenBank/DDBJ whole genome shotgun (WGS) entry which is preliminary data.</text>
</comment>
<dbReference type="OrthoDB" id="8930856at2759"/>
<keyword evidence="2" id="KW-1185">Reference proteome</keyword>
<proteinExistence type="predicted"/>
<gene>
    <name evidence="1" type="ORF">Bhyg_07357</name>
</gene>
<name>A0A9Q0N2F8_9DIPT</name>
<evidence type="ECO:0000313" key="1">
    <source>
        <dbReference type="EMBL" id="KAJ6642409.1"/>
    </source>
</evidence>
<protein>
    <submittedName>
        <fullName evidence="1">Uncharacterized protein</fullName>
    </submittedName>
</protein>
<accession>A0A9Q0N2F8</accession>
<dbReference type="Proteomes" id="UP001151699">
    <property type="component" value="Chromosome B"/>
</dbReference>